<accession>A0ABP8K3V3</accession>
<dbReference type="Proteomes" id="UP001500936">
    <property type="component" value="Unassembled WGS sequence"/>
</dbReference>
<dbReference type="Gene3D" id="2.60.120.260">
    <property type="entry name" value="Galactose-binding domain-like"/>
    <property type="match status" value="1"/>
</dbReference>
<name>A0ABP8K3V3_9BACT</name>
<dbReference type="GO" id="GO:0016787">
    <property type="term" value="F:hydrolase activity"/>
    <property type="evidence" value="ECO:0007669"/>
    <property type="project" value="UniProtKB-KW"/>
</dbReference>
<dbReference type="Pfam" id="PF17132">
    <property type="entry name" value="Glyco_hydro_106"/>
    <property type="match status" value="3"/>
</dbReference>
<evidence type="ECO:0000313" key="1">
    <source>
        <dbReference type="EMBL" id="GAA4400024.1"/>
    </source>
</evidence>
<dbReference type="SUPFAM" id="SSF49785">
    <property type="entry name" value="Galactose-binding domain-like"/>
    <property type="match status" value="1"/>
</dbReference>
<organism evidence="1 2">
    <name type="scientific">Nibrella viscosa</name>
    <dbReference type="NCBI Taxonomy" id="1084524"/>
    <lineage>
        <taxon>Bacteria</taxon>
        <taxon>Pseudomonadati</taxon>
        <taxon>Bacteroidota</taxon>
        <taxon>Cytophagia</taxon>
        <taxon>Cytophagales</taxon>
        <taxon>Spirosomataceae</taxon>
        <taxon>Nibrella</taxon>
    </lineage>
</organism>
<comment type="caution">
    <text evidence="1">The sequence shown here is derived from an EMBL/GenBank/DDBJ whole genome shotgun (WGS) entry which is preliminary data.</text>
</comment>
<keyword evidence="1" id="KW-0378">Hydrolase</keyword>
<dbReference type="PANTHER" id="PTHR36848">
    <property type="entry name" value="DNA-BINDING PROTEIN (PUTATIVE SECRETED PROTEIN)-RELATED"/>
    <property type="match status" value="1"/>
</dbReference>
<reference evidence="2" key="1">
    <citation type="journal article" date="2019" name="Int. J. Syst. Evol. Microbiol.">
        <title>The Global Catalogue of Microorganisms (GCM) 10K type strain sequencing project: providing services to taxonomists for standard genome sequencing and annotation.</title>
        <authorList>
            <consortium name="The Broad Institute Genomics Platform"/>
            <consortium name="The Broad Institute Genome Sequencing Center for Infectious Disease"/>
            <person name="Wu L."/>
            <person name="Ma J."/>
        </authorList>
    </citation>
    <scope>NUCLEOTIDE SEQUENCE [LARGE SCALE GENOMIC DNA]</scope>
    <source>
        <strain evidence="2">JCM 17925</strain>
    </source>
</reference>
<evidence type="ECO:0000313" key="2">
    <source>
        <dbReference type="Proteomes" id="UP001500936"/>
    </source>
</evidence>
<dbReference type="InterPro" id="IPR008979">
    <property type="entry name" value="Galactose-bd-like_sf"/>
</dbReference>
<protein>
    <submittedName>
        <fullName evidence="1">Glycosyl hydrolase</fullName>
    </submittedName>
</protein>
<dbReference type="EMBL" id="BAABHB010000002">
    <property type="protein sequence ID" value="GAA4400024.1"/>
    <property type="molecule type" value="Genomic_DNA"/>
</dbReference>
<sequence length="872" mass="97692">MGSAVTEDGIRQNLRDYAKAGLGGVHVIPIYGVKGYEQQFVPFMSNRWLQLLDYTLQQATALGMGVDLTLGTGWPYGGPQVKPDMAAQQFQVQEYPFQPGQTIRRADLTGKGDIVAITAFTNTGDTLVVPAPVGPDVLWQAENRSGKVYVLRMFPTGQQVKRAAPGGEGPVLDHFDTEAVQTYLQGFNKLKTYFANKPYKIRAVYNDSYEAYGANWTQRFLTEFNQRRGYDLRRYLPVLQKKDPLSITEKRILGDYHATIADLLRDAFTKTWTNWAKQQGYLVRNEAHGSPGNLLDLYALSDMPETEYFGSKPFDIPGYRIDPSYEESRFGRPEPLILKFASSSANVAGKPLVSSETSTWLADHFKVSLAQIKPIIDESFISGINHVFYHGIPYSPPGEAWPGWLFYASTNYNQQSHFWQDFPELNRYIADCQRLLQTGKPDGDVLLYFPIHDLWHSPGTSGGTHALDVHANANRWLLGRPIGQTAADLQRQGFQYDYISDLQLTQCRPAANGSVTTSGGATYKVIVVPPTEFLPLETLQTLDKLAKQGVKLLFVKNRPSLVAGYNQVVNRQKALETLNQQMTGRSRVAADVVQGLTDWQIRREPMVDNGLAFIRKKQADGWQYFVSNLQNKYNTGRIRLAVNANSIELVDPLHQRRGFVPKEPVGAGTIEIPLTLAPGESVFINAFESTRKGSPWSGQPLAESGYSLSGDWLIRFVDGAPALPKPITTNKLVSWTTLGDTATQYFSGTARYSLSFTVPDNLLNGQNLWLDLGDVREVAEVRLNGQPVGKAWSLPYRLPLPTGLLKPQNTLEVDVRNLSFNRMRYLDTQKVPWRKFYDINMVDIQYKPFDASKRPPVESGLLGPVRLVAEQR</sequence>
<keyword evidence="2" id="KW-1185">Reference proteome</keyword>
<gene>
    <name evidence="1" type="ORF">GCM10023187_12690</name>
</gene>
<proteinExistence type="predicted"/>
<dbReference type="InterPro" id="IPR053161">
    <property type="entry name" value="Ulvan_degrading_GH"/>
</dbReference>
<dbReference type="PANTHER" id="PTHR36848:SF2">
    <property type="entry name" value="SECRETED PROTEIN"/>
    <property type="match status" value="1"/>
</dbReference>
<dbReference type="NCBIfam" id="NF045579">
    <property type="entry name" value="rhamnoside_JR"/>
    <property type="match status" value="1"/>
</dbReference>